<evidence type="ECO:0000313" key="2">
    <source>
        <dbReference type="EMBL" id="MBB5071671.1"/>
    </source>
</evidence>
<gene>
    <name evidence="2" type="ORF">BJ969_004759</name>
</gene>
<dbReference type="InterPro" id="IPR036894">
    <property type="entry name" value="YbaB-like_sf"/>
</dbReference>
<reference evidence="2 3" key="1">
    <citation type="submission" date="2020-08" db="EMBL/GenBank/DDBJ databases">
        <title>Sequencing the genomes of 1000 actinobacteria strains.</title>
        <authorList>
            <person name="Klenk H.-P."/>
        </authorList>
    </citation>
    <scope>NUCLEOTIDE SEQUENCE [LARGE SCALE GENOMIC DNA]</scope>
    <source>
        <strain evidence="2 3">DSM 45582</strain>
    </source>
</reference>
<dbReference type="SUPFAM" id="SSF82607">
    <property type="entry name" value="YbaB-like"/>
    <property type="match status" value="1"/>
</dbReference>
<name>A0A840NKT3_9PSEU</name>
<dbReference type="EMBL" id="JACHIV010000001">
    <property type="protein sequence ID" value="MBB5071671.1"/>
    <property type="molecule type" value="Genomic_DNA"/>
</dbReference>
<dbReference type="RefSeq" id="WP_184482174.1">
    <property type="nucleotide sequence ID" value="NZ_JACHIV010000001.1"/>
</dbReference>
<dbReference type="GO" id="GO:0003677">
    <property type="term" value="F:DNA binding"/>
    <property type="evidence" value="ECO:0007669"/>
    <property type="project" value="UniProtKB-KW"/>
</dbReference>
<organism evidence="2 3">
    <name type="scientific">Saccharopolyspora gloriosae</name>
    <dbReference type="NCBI Taxonomy" id="455344"/>
    <lineage>
        <taxon>Bacteria</taxon>
        <taxon>Bacillati</taxon>
        <taxon>Actinomycetota</taxon>
        <taxon>Actinomycetes</taxon>
        <taxon>Pseudonocardiales</taxon>
        <taxon>Pseudonocardiaceae</taxon>
        <taxon>Saccharopolyspora</taxon>
    </lineage>
</organism>
<dbReference type="Proteomes" id="UP000580474">
    <property type="component" value="Unassembled WGS sequence"/>
</dbReference>
<keyword evidence="2" id="KW-0238">DNA-binding</keyword>
<dbReference type="AlphaFoldDB" id="A0A840NKT3"/>
<dbReference type="Pfam" id="PF02575">
    <property type="entry name" value="YbaB_DNA_bd"/>
    <property type="match status" value="1"/>
</dbReference>
<sequence>MSSAQQRIQEMLARFEEQATAAAQLKDKMGAIRGEARSQDGAVTVAVAPSGAVLDLRLSQQAMRQSHTALQQAIMQTIRQATQQAAETMNATVEPVLGDRAEQFREAYNAHGAQPPAGLDDQPAARPEPPAAPPRAETPPAAPNRPAPNAPSTPPTRRGQDWDDEDFSRDSFLR</sequence>
<dbReference type="InterPro" id="IPR004401">
    <property type="entry name" value="YbaB/EbfC"/>
</dbReference>
<proteinExistence type="predicted"/>
<feature type="region of interest" description="Disordered" evidence="1">
    <location>
        <begin position="84"/>
        <end position="174"/>
    </location>
</feature>
<feature type="compositionally biased region" description="Pro residues" evidence="1">
    <location>
        <begin position="126"/>
        <end position="154"/>
    </location>
</feature>
<accession>A0A840NKT3</accession>
<evidence type="ECO:0000313" key="3">
    <source>
        <dbReference type="Proteomes" id="UP000580474"/>
    </source>
</evidence>
<protein>
    <submittedName>
        <fullName evidence="2">DNA-binding protein YbaB</fullName>
    </submittedName>
</protein>
<comment type="caution">
    <text evidence="2">The sequence shown here is derived from an EMBL/GenBank/DDBJ whole genome shotgun (WGS) entry which is preliminary data.</text>
</comment>
<keyword evidence="3" id="KW-1185">Reference proteome</keyword>
<dbReference type="Gene3D" id="3.30.1310.10">
    <property type="entry name" value="Nucleoid-associated protein YbaB-like domain"/>
    <property type="match status" value="1"/>
</dbReference>
<evidence type="ECO:0000256" key="1">
    <source>
        <dbReference type="SAM" id="MobiDB-lite"/>
    </source>
</evidence>